<dbReference type="OrthoDB" id="3172332at2759"/>
<keyword evidence="2" id="KW-0862">Zinc</keyword>
<dbReference type="InterPro" id="IPR001138">
    <property type="entry name" value="Zn2Cys6_DnaBD"/>
</dbReference>
<proteinExistence type="predicted"/>
<dbReference type="SUPFAM" id="SSF57701">
    <property type="entry name" value="Zn2/Cys6 DNA-binding domain"/>
    <property type="match status" value="1"/>
</dbReference>
<dbReference type="CDD" id="cd00067">
    <property type="entry name" value="GAL4"/>
    <property type="match status" value="1"/>
</dbReference>
<evidence type="ECO:0000256" key="6">
    <source>
        <dbReference type="ARBA" id="ARBA00023242"/>
    </source>
</evidence>
<dbReference type="RefSeq" id="XP_024708649.1">
    <property type="nucleotide sequence ID" value="XM_024854524.1"/>
</dbReference>
<dbReference type="AlphaFoldDB" id="A0A2I2GKG4"/>
<dbReference type="PROSITE" id="PS50048">
    <property type="entry name" value="ZN2_CY6_FUNGAL_2"/>
    <property type="match status" value="1"/>
</dbReference>
<evidence type="ECO:0000313" key="8">
    <source>
        <dbReference type="EMBL" id="PLB53347.1"/>
    </source>
</evidence>
<dbReference type="PROSITE" id="PS00463">
    <property type="entry name" value="ZN2_CY6_FUNGAL_1"/>
    <property type="match status" value="1"/>
</dbReference>
<sequence length="536" mass="60003">MGSGKTVHQGDRPRKPVYSRAFSHKVRTGCLTCRMRHKKCDERRPTCHRCQADKVVCDGYPHVPAQSTPYSVPSTYIGASLDDPIYRSASEAQFFHHFRTCTCAELAEAPGDRIFWTHFALPLAHSNDAVAKSIAAVGAVHRRFITRELEGTSPLDRAALRLYNDAISSITTNNSLTPESIMVCCLLFICYESMTGRYAESIRHLKAGLKLLATSDIRAGIYDSNFARELLNVFARVSVEVSVFMEDQPLPLGDSFNWAVFAYDQSRPFRDLAEAEQAMRKVDIDSMQDIKLLLTLEFTQTETRLPHHEESKNMALSALRSRLQHWNAQFDPLAKALSHSLLQAEDSTRLTHLRLHQNQLLIVLGVQLQDQPFVDKACATYLSSVEVIAQSIISRQRRTFSIDGVLVSGISLVVSASSCLDIQRHACLLLQSLNRREGLWDSREILELHQATLSQSDPRSWYTLPVSGGIPAYMKSLSLFSSIITPDNALLHADPNYAHDYFAQLGGGMIYTDDELGLRNDHALNSNLMSMIDSLS</sequence>
<dbReference type="Pfam" id="PF00172">
    <property type="entry name" value="Zn_clus"/>
    <property type="match status" value="1"/>
</dbReference>
<evidence type="ECO:0000256" key="4">
    <source>
        <dbReference type="ARBA" id="ARBA00023125"/>
    </source>
</evidence>
<keyword evidence="3" id="KW-0805">Transcription regulation</keyword>
<dbReference type="Gene3D" id="4.10.240.10">
    <property type="entry name" value="Zn(2)-C6 fungal-type DNA-binding domain"/>
    <property type="match status" value="1"/>
</dbReference>
<dbReference type="GO" id="GO:0003677">
    <property type="term" value="F:DNA binding"/>
    <property type="evidence" value="ECO:0007669"/>
    <property type="project" value="UniProtKB-KW"/>
</dbReference>
<dbReference type="InterPro" id="IPR036864">
    <property type="entry name" value="Zn2-C6_fun-type_DNA-bd_sf"/>
</dbReference>
<evidence type="ECO:0000256" key="2">
    <source>
        <dbReference type="ARBA" id="ARBA00022833"/>
    </source>
</evidence>
<protein>
    <recommendedName>
        <fullName evidence="7">Zn(2)-C6 fungal-type domain-containing protein</fullName>
    </recommendedName>
</protein>
<dbReference type="EMBL" id="MSFO01000002">
    <property type="protein sequence ID" value="PLB53347.1"/>
    <property type="molecule type" value="Genomic_DNA"/>
</dbReference>
<dbReference type="Pfam" id="PF11951">
    <property type="entry name" value="Fungal_trans_2"/>
    <property type="match status" value="1"/>
</dbReference>
<dbReference type="GO" id="GO:0008270">
    <property type="term" value="F:zinc ion binding"/>
    <property type="evidence" value="ECO:0007669"/>
    <property type="project" value="InterPro"/>
</dbReference>
<dbReference type="SMART" id="SM00066">
    <property type="entry name" value="GAL4"/>
    <property type="match status" value="1"/>
</dbReference>
<dbReference type="VEuPathDB" id="FungiDB:P170DRAFT_507995"/>
<keyword evidence="4" id="KW-0238">DNA-binding</keyword>
<gene>
    <name evidence="8" type="ORF">P170DRAFT_507995</name>
</gene>
<reference evidence="8 9" key="1">
    <citation type="submission" date="2016-12" db="EMBL/GenBank/DDBJ databases">
        <title>The genomes of Aspergillus section Nigri reveals drivers in fungal speciation.</title>
        <authorList>
            <consortium name="DOE Joint Genome Institute"/>
            <person name="Vesth T.C."/>
            <person name="Nybo J."/>
            <person name="Theobald S."/>
            <person name="Brandl J."/>
            <person name="Frisvad J.C."/>
            <person name="Nielsen K.F."/>
            <person name="Lyhne E.K."/>
            <person name="Kogle M.E."/>
            <person name="Kuo A."/>
            <person name="Riley R."/>
            <person name="Clum A."/>
            <person name="Nolan M."/>
            <person name="Lipzen A."/>
            <person name="Salamov A."/>
            <person name="Henrissat B."/>
            <person name="Wiebenga A."/>
            <person name="De Vries R.P."/>
            <person name="Grigoriev I.V."/>
            <person name="Mortensen U.H."/>
            <person name="Andersen M.R."/>
            <person name="Baker S.E."/>
        </authorList>
    </citation>
    <scope>NUCLEOTIDE SEQUENCE [LARGE SCALE GENOMIC DNA]</scope>
    <source>
        <strain evidence="8 9">IBT 23096</strain>
    </source>
</reference>
<evidence type="ECO:0000256" key="1">
    <source>
        <dbReference type="ARBA" id="ARBA00022723"/>
    </source>
</evidence>
<dbReference type="Proteomes" id="UP000234275">
    <property type="component" value="Unassembled WGS sequence"/>
</dbReference>
<organism evidence="8 9">
    <name type="scientific">Aspergillus steynii IBT 23096</name>
    <dbReference type="NCBI Taxonomy" id="1392250"/>
    <lineage>
        <taxon>Eukaryota</taxon>
        <taxon>Fungi</taxon>
        <taxon>Dikarya</taxon>
        <taxon>Ascomycota</taxon>
        <taxon>Pezizomycotina</taxon>
        <taxon>Eurotiomycetes</taxon>
        <taxon>Eurotiomycetidae</taxon>
        <taxon>Eurotiales</taxon>
        <taxon>Aspergillaceae</taxon>
        <taxon>Aspergillus</taxon>
        <taxon>Aspergillus subgen. Circumdati</taxon>
    </lineage>
</organism>
<dbReference type="GO" id="GO:0000981">
    <property type="term" value="F:DNA-binding transcription factor activity, RNA polymerase II-specific"/>
    <property type="evidence" value="ECO:0007669"/>
    <property type="project" value="InterPro"/>
</dbReference>
<dbReference type="PANTHER" id="PTHR36206:SF13">
    <property type="entry name" value="TRANSCRIPTIONAL REGULATORY PROTEIN MOC3"/>
    <property type="match status" value="1"/>
</dbReference>
<evidence type="ECO:0000256" key="5">
    <source>
        <dbReference type="ARBA" id="ARBA00023163"/>
    </source>
</evidence>
<evidence type="ECO:0000256" key="3">
    <source>
        <dbReference type="ARBA" id="ARBA00023015"/>
    </source>
</evidence>
<evidence type="ECO:0000259" key="7">
    <source>
        <dbReference type="PROSITE" id="PS50048"/>
    </source>
</evidence>
<keyword evidence="6" id="KW-0539">Nucleus</keyword>
<dbReference type="GO" id="GO:0009893">
    <property type="term" value="P:positive regulation of metabolic process"/>
    <property type="evidence" value="ECO:0007669"/>
    <property type="project" value="UniProtKB-ARBA"/>
</dbReference>
<keyword evidence="1" id="KW-0479">Metal-binding</keyword>
<comment type="caution">
    <text evidence="8">The sequence shown here is derived from an EMBL/GenBank/DDBJ whole genome shotgun (WGS) entry which is preliminary data.</text>
</comment>
<keyword evidence="5" id="KW-0804">Transcription</keyword>
<dbReference type="PANTHER" id="PTHR36206">
    <property type="entry name" value="ASPERCRYPTIN BIOSYNTHESIS CLUSTER-SPECIFIC TRANSCRIPTION REGULATOR ATNN-RELATED"/>
    <property type="match status" value="1"/>
</dbReference>
<dbReference type="GeneID" id="36562230"/>
<evidence type="ECO:0000313" key="9">
    <source>
        <dbReference type="Proteomes" id="UP000234275"/>
    </source>
</evidence>
<name>A0A2I2GKG4_9EURO</name>
<keyword evidence="9" id="KW-1185">Reference proteome</keyword>
<dbReference type="InterPro" id="IPR052360">
    <property type="entry name" value="Transcr_Regulatory_Proteins"/>
</dbReference>
<accession>A0A2I2GKG4</accession>
<feature type="domain" description="Zn(2)-C6 fungal-type" evidence="7">
    <location>
        <begin position="29"/>
        <end position="57"/>
    </location>
</feature>
<dbReference type="STRING" id="1392250.A0A2I2GKG4"/>
<dbReference type="InterPro" id="IPR021858">
    <property type="entry name" value="Fun_TF"/>
</dbReference>